<evidence type="ECO:0000313" key="1">
    <source>
        <dbReference type="EMBL" id="TGE25954.1"/>
    </source>
</evidence>
<dbReference type="SMART" id="SM01260">
    <property type="entry name" value="LANC_like"/>
    <property type="match status" value="1"/>
</dbReference>
<dbReference type="AlphaFoldDB" id="A0A4Z0Q8F2"/>
<proteinExistence type="predicted"/>
<dbReference type="Pfam" id="PF05147">
    <property type="entry name" value="LANC_like"/>
    <property type="match status" value="1"/>
</dbReference>
<name>A0A4Z0Q8F2_9BACT</name>
<dbReference type="SUPFAM" id="SSF158745">
    <property type="entry name" value="LanC-like"/>
    <property type="match status" value="1"/>
</dbReference>
<evidence type="ECO:0008006" key="3">
    <source>
        <dbReference type="Google" id="ProtNLM"/>
    </source>
</evidence>
<dbReference type="Proteomes" id="UP000297549">
    <property type="component" value="Unassembled WGS sequence"/>
</dbReference>
<dbReference type="GO" id="GO:0031179">
    <property type="term" value="P:peptide modification"/>
    <property type="evidence" value="ECO:0007669"/>
    <property type="project" value="InterPro"/>
</dbReference>
<dbReference type="Gene3D" id="1.50.10.20">
    <property type="match status" value="1"/>
</dbReference>
<evidence type="ECO:0000313" key="2">
    <source>
        <dbReference type="Proteomes" id="UP000297549"/>
    </source>
</evidence>
<dbReference type="EMBL" id="SRLC01000001">
    <property type="protein sequence ID" value="TGE25954.1"/>
    <property type="molecule type" value="Genomic_DNA"/>
</dbReference>
<reference evidence="1 2" key="1">
    <citation type="submission" date="2019-04" db="EMBL/GenBank/DDBJ databases">
        <authorList>
            <person name="Feng G."/>
            <person name="Zhang J."/>
            <person name="Zhu H."/>
        </authorList>
    </citation>
    <scope>NUCLEOTIDE SEQUENCE [LARGE SCALE GENOMIC DNA]</scope>
    <source>
        <strain evidence="1 2">JCM 31653</strain>
    </source>
</reference>
<comment type="caution">
    <text evidence="1">The sequence shown here is derived from an EMBL/GenBank/DDBJ whole genome shotgun (WGS) entry which is preliminary data.</text>
</comment>
<dbReference type="OrthoDB" id="6313827at2"/>
<dbReference type="InterPro" id="IPR007822">
    <property type="entry name" value="LANC-like"/>
</dbReference>
<protein>
    <recommendedName>
        <fullName evidence="3">Lanthionine synthetase</fullName>
    </recommendedName>
</protein>
<gene>
    <name evidence="1" type="ORF">E5K00_12405</name>
</gene>
<organism evidence="1 2">
    <name type="scientific">Hymenobacter aquaticus</name>
    <dbReference type="NCBI Taxonomy" id="1867101"/>
    <lineage>
        <taxon>Bacteria</taxon>
        <taxon>Pseudomonadati</taxon>
        <taxon>Bacteroidota</taxon>
        <taxon>Cytophagia</taxon>
        <taxon>Cytophagales</taxon>
        <taxon>Hymenobacteraceae</taxon>
        <taxon>Hymenobacter</taxon>
    </lineage>
</organism>
<accession>A0A4Z0Q8F2</accession>
<keyword evidence="2" id="KW-1185">Reference proteome</keyword>
<sequence>MVTPYLSSLHKDKDSLIASWQAVHGAIAGSPGRGATVADLLGYSVYYYTVYRTFGHGTDLALSRELLGQLLQLLAQTTRAVWTTTLLDQVTALAWLQAELARYPAATARPAGSELAQLDAALLAEAGALQAAATAESRPRFLRIMLYFYLRNRQQLPTGHWPQMLTMLTALINAPDSDFWFPFGEANTASPKPERTTALGLADGLAGELLLLIQLYEADGQLAGIRQQVRQGILYILSTKREVDFSEQKYAIFPAHVGGRQQEAAFDNELSWSHGDMGQSWLLYKSFELLQDAELPRLAELVGLNTLLRTDVRSTAVTSSRFDSGAAGVAHLYRKLFLASGHEAYRKGYAYWLTQTRSWLTHELPNGFYGHREGDLRQGLVGVGLVLLSAISEEELGWDRFLL</sequence>
<dbReference type="RefSeq" id="WP_135463532.1">
    <property type="nucleotide sequence ID" value="NZ_SRLC01000001.1"/>
</dbReference>